<evidence type="ECO:0000313" key="2">
    <source>
        <dbReference type="EMBL" id="KJA19755.1"/>
    </source>
</evidence>
<proteinExistence type="predicted"/>
<accession>A0A0D2PIA6</accession>
<gene>
    <name evidence="2" type="ORF">HYPSUDRAFT_855103</name>
</gene>
<dbReference type="AlphaFoldDB" id="A0A0D2PIA6"/>
<evidence type="ECO:0000313" key="3">
    <source>
        <dbReference type="Proteomes" id="UP000054270"/>
    </source>
</evidence>
<reference evidence="3" key="1">
    <citation type="submission" date="2014-04" db="EMBL/GenBank/DDBJ databases">
        <title>Evolutionary Origins and Diversification of the Mycorrhizal Mutualists.</title>
        <authorList>
            <consortium name="DOE Joint Genome Institute"/>
            <consortium name="Mycorrhizal Genomics Consortium"/>
            <person name="Kohler A."/>
            <person name="Kuo A."/>
            <person name="Nagy L.G."/>
            <person name="Floudas D."/>
            <person name="Copeland A."/>
            <person name="Barry K.W."/>
            <person name="Cichocki N."/>
            <person name="Veneault-Fourrey C."/>
            <person name="LaButti K."/>
            <person name="Lindquist E.A."/>
            <person name="Lipzen A."/>
            <person name="Lundell T."/>
            <person name="Morin E."/>
            <person name="Murat C."/>
            <person name="Riley R."/>
            <person name="Ohm R."/>
            <person name="Sun H."/>
            <person name="Tunlid A."/>
            <person name="Henrissat B."/>
            <person name="Grigoriev I.V."/>
            <person name="Hibbett D.S."/>
            <person name="Martin F."/>
        </authorList>
    </citation>
    <scope>NUCLEOTIDE SEQUENCE [LARGE SCALE GENOMIC DNA]</scope>
    <source>
        <strain evidence="3">FD-334 SS-4</strain>
    </source>
</reference>
<dbReference type="EMBL" id="KN817574">
    <property type="protein sequence ID" value="KJA19755.1"/>
    <property type="molecule type" value="Genomic_DNA"/>
</dbReference>
<dbReference type="Proteomes" id="UP000054270">
    <property type="component" value="Unassembled WGS sequence"/>
</dbReference>
<evidence type="ECO:0000256" key="1">
    <source>
        <dbReference type="SAM" id="MobiDB-lite"/>
    </source>
</evidence>
<sequence length="246" mass="27507">MLTTTGFSCCIVDAKQHTKVLCSAERTLEDPRWRMASAWLGNEPADSLLEPPMTVGIYVGRDAIQHSSWASPLSSDCMVHVYRDGVPLLSAHPLSSLENAPIILPPAGTRDRYHRHRNYISNGGPAERWAGSAEKTLSQIEVIITSPWTAPIPLLHPEQYPLSNHLAYFRFSSLPTQLINVSGVAILPKDFWIHEREISATWEPLTRKPTRSNTPSSHTERSPITLGASWTGYPQTTEAPTSYRRW</sequence>
<keyword evidence="3" id="KW-1185">Reference proteome</keyword>
<name>A0A0D2PIA6_HYPSF</name>
<feature type="region of interest" description="Disordered" evidence="1">
    <location>
        <begin position="204"/>
        <end position="246"/>
    </location>
</feature>
<protein>
    <submittedName>
        <fullName evidence="2">Uncharacterized protein</fullName>
    </submittedName>
</protein>
<organism evidence="2 3">
    <name type="scientific">Hypholoma sublateritium (strain FD-334 SS-4)</name>
    <dbReference type="NCBI Taxonomy" id="945553"/>
    <lineage>
        <taxon>Eukaryota</taxon>
        <taxon>Fungi</taxon>
        <taxon>Dikarya</taxon>
        <taxon>Basidiomycota</taxon>
        <taxon>Agaricomycotina</taxon>
        <taxon>Agaricomycetes</taxon>
        <taxon>Agaricomycetidae</taxon>
        <taxon>Agaricales</taxon>
        <taxon>Agaricineae</taxon>
        <taxon>Strophariaceae</taxon>
        <taxon>Hypholoma</taxon>
    </lineage>
</organism>